<dbReference type="InterPro" id="IPR051579">
    <property type="entry name" value="DDR_Transcriptional_Reg"/>
</dbReference>
<evidence type="ECO:0000313" key="9">
    <source>
        <dbReference type="Proteomes" id="UP001044222"/>
    </source>
</evidence>
<feature type="domain" description="BRCT" evidence="7">
    <location>
        <begin position="1"/>
        <end position="48"/>
    </location>
</feature>
<name>A0A9D3MZZ1_ANGAN</name>
<dbReference type="Pfam" id="PF16589">
    <property type="entry name" value="BRCT_2"/>
    <property type="match status" value="1"/>
</dbReference>
<dbReference type="GO" id="GO:0005634">
    <property type="term" value="C:nucleus"/>
    <property type="evidence" value="ECO:0007669"/>
    <property type="project" value="UniProtKB-SubCell"/>
</dbReference>
<dbReference type="Gene3D" id="3.40.50.10190">
    <property type="entry name" value="BRCT domain"/>
    <property type="match status" value="2"/>
</dbReference>
<dbReference type="Pfam" id="PF16770">
    <property type="entry name" value="RTT107_BRCT_5"/>
    <property type="match status" value="1"/>
</dbReference>
<gene>
    <name evidence="8" type="ORF">ANANG_G00005930</name>
</gene>
<dbReference type="InterPro" id="IPR036420">
    <property type="entry name" value="BRCT_dom_sf"/>
</dbReference>
<keyword evidence="2" id="KW-0597">Phosphoprotein</keyword>
<dbReference type="PANTHER" id="PTHR23196">
    <property type="entry name" value="PAX TRANSCRIPTION ACTIVATION DOMAIN INTERACTING PROTEIN"/>
    <property type="match status" value="1"/>
</dbReference>
<evidence type="ECO:0000259" key="7">
    <source>
        <dbReference type="PROSITE" id="PS50172"/>
    </source>
</evidence>
<keyword evidence="5" id="KW-0539">Nucleus</keyword>
<dbReference type="InterPro" id="IPR001357">
    <property type="entry name" value="BRCT_dom"/>
</dbReference>
<keyword evidence="4" id="KW-0234">DNA repair</keyword>
<evidence type="ECO:0000256" key="1">
    <source>
        <dbReference type="ARBA" id="ARBA00004123"/>
    </source>
</evidence>
<keyword evidence="3" id="KW-0227">DNA damage</keyword>
<comment type="caution">
    <text evidence="8">The sequence shown here is derived from an EMBL/GenBank/DDBJ whole genome shotgun (WGS) entry which is preliminary data.</text>
</comment>
<evidence type="ECO:0000256" key="6">
    <source>
        <dbReference type="SAM" id="MobiDB-lite"/>
    </source>
</evidence>
<dbReference type="AlphaFoldDB" id="A0A9D3MZZ1"/>
<dbReference type="EMBL" id="JAFIRN010000001">
    <property type="protein sequence ID" value="KAG5856238.1"/>
    <property type="molecule type" value="Genomic_DNA"/>
</dbReference>
<accession>A0A9D3MZZ1</accession>
<comment type="subcellular location">
    <subcellularLocation>
        <location evidence="1">Nucleus</location>
    </subcellularLocation>
</comment>
<dbReference type="PANTHER" id="PTHR23196:SF34">
    <property type="entry name" value="MEDIATOR OF DNA DAMAGE CHECKPOINT PROTEIN 1"/>
    <property type="match status" value="1"/>
</dbReference>
<evidence type="ECO:0000256" key="3">
    <source>
        <dbReference type="ARBA" id="ARBA00022763"/>
    </source>
</evidence>
<reference evidence="8" key="1">
    <citation type="submission" date="2021-01" db="EMBL/GenBank/DDBJ databases">
        <title>A chromosome-scale assembly of European eel, Anguilla anguilla.</title>
        <authorList>
            <person name="Henkel C."/>
            <person name="Jong-Raadsen S.A."/>
            <person name="Dufour S."/>
            <person name="Weltzien F.-A."/>
            <person name="Palstra A.P."/>
            <person name="Pelster B."/>
            <person name="Spaink H.P."/>
            <person name="Van Den Thillart G.E."/>
            <person name="Jansen H."/>
            <person name="Zahm M."/>
            <person name="Klopp C."/>
            <person name="Cedric C."/>
            <person name="Louis A."/>
            <person name="Berthelot C."/>
            <person name="Parey E."/>
            <person name="Roest Crollius H."/>
            <person name="Montfort J."/>
            <person name="Robinson-Rechavi M."/>
            <person name="Bucao C."/>
            <person name="Bouchez O."/>
            <person name="Gislard M."/>
            <person name="Lluch J."/>
            <person name="Milhes M."/>
            <person name="Lampietro C."/>
            <person name="Lopez Roques C."/>
            <person name="Donnadieu C."/>
            <person name="Braasch I."/>
            <person name="Desvignes T."/>
            <person name="Postlethwait J."/>
            <person name="Bobe J."/>
            <person name="Guiguen Y."/>
            <person name="Dirks R."/>
        </authorList>
    </citation>
    <scope>NUCLEOTIDE SEQUENCE</scope>
    <source>
        <strain evidence="8">Tag_6206</strain>
        <tissue evidence="8">Liver</tissue>
    </source>
</reference>
<evidence type="ECO:0000313" key="8">
    <source>
        <dbReference type="EMBL" id="KAG5856238.1"/>
    </source>
</evidence>
<proteinExistence type="predicted"/>
<dbReference type="Proteomes" id="UP001044222">
    <property type="component" value="Unassembled WGS sequence"/>
</dbReference>
<evidence type="ECO:0000256" key="5">
    <source>
        <dbReference type="ARBA" id="ARBA00023242"/>
    </source>
</evidence>
<dbReference type="SUPFAM" id="SSF52113">
    <property type="entry name" value="BRCT domain"/>
    <property type="match status" value="2"/>
</dbReference>
<evidence type="ECO:0000256" key="4">
    <source>
        <dbReference type="ARBA" id="ARBA00023204"/>
    </source>
</evidence>
<dbReference type="GO" id="GO:0006281">
    <property type="term" value="P:DNA repair"/>
    <property type="evidence" value="ECO:0007669"/>
    <property type="project" value="UniProtKB-KW"/>
</dbReference>
<keyword evidence="9" id="KW-1185">Reference proteome</keyword>
<protein>
    <recommendedName>
        <fullName evidence="7">BRCT domain-containing protein</fullName>
    </recommendedName>
</protein>
<sequence length="178" mass="19444">MTHLVTDKVRRTVKFLCAVARGVPIVTTDWLEKSGRRGSFLPPSEFLVKDAEQEKKFSFRLEQSLLTAHAQPLLQGYEVHVTRSVKPDPAQMRDIVSCSGARYLPKMPTVLRPQTVVVSCVEDASLCIPALSARIPVVSAEFLLTGILQQRADPLGHALSGPGFEPGAKGGAKGRKRK</sequence>
<feature type="region of interest" description="Disordered" evidence="6">
    <location>
        <begin position="158"/>
        <end position="178"/>
    </location>
</feature>
<organism evidence="8 9">
    <name type="scientific">Anguilla anguilla</name>
    <name type="common">European freshwater eel</name>
    <name type="synonym">Muraena anguilla</name>
    <dbReference type="NCBI Taxonomy" id="7936"/>
    <lineage>
        <taxon>Eukaryota</taxon>
        <taxon>Metazoa</taxon>
        <taxon>Chordata</taxon>
        <taxon>Craniata</taxon>
        <taxon>Vertebrata</taxon>
        <taxon>Euteleostomi</taxon>
        <taxon>Actinopterygii</taxon>
        <taxon>Neopterygii</taxon>
        <taxon>Teleostei</taxon>
        <taxon>Anguilliformes</taxon>
        <taxon>Anguillidae</taxon>
        <taxon>Anguilla</taxon>
    </lineage>
</organism>
<dbReference type="PROSITE" id="PS50172">
    <property type="entry name" value="BRCT"/>
    <property type="match status" value="1"/>
</dbReference>
<dbReference type="CDD" id="cd17744">
    <property type="entry name" value="BRCT_MDC1_rpt1"/>
    <property type="match status" value="1"/>
</dbReference>
<dbReference type="CDD" id="cd18441">
    <property type="entry name" value="BRCT_MDC1_rpt2"/>
    <property type="match status" value="1"/>
</dbReference>
<evidence type="ECO:0000256" key="2">
    <source>
        <dbReference type="ARBA" id="ARBA00022553"/>
    </source>
</evidence>